<sequence length="512" mass="55728">MAISNAQAHPRLPNPTSTMPWWRTQPHFLDEFRSSDTVPELVDVAIIGSGIAGACTAYHLLSGQPGPEAGMTPTVAIFEARQACSGATGRNGGHTRLTPLAIANYVVKYGPAAGLDFALFLKELMREMKACAESITVSGHEGDGKNPATSDRTLAEECEMLATRSWDAFSDENQAVEVEAAWGKAVNDMREIAKKEGREHDIDWLGEVQFLKGRYVENITSIRGAKVATSCPALSLWPYKFVLGLLQHVVNLGVKLYTLTPVTCIERVSDSENASSLFSTSAKGLTALHTPRGTTLARRVVFATNAYVSALLPQYEKTIIPGRGTACRIVRQPAAPSLAAESGSIANTPNAEYTQLINTYNIHAGPSSKEYFNPRPDGSVILGGGQPLYRDDKSAWYDMVDDGTLIDGVKERWFEGYMGRHFRGWNRDGKDEGIDLVWTGIMGFTEDSWPHVGLVPGETDHFILAGFNGSGMASIFLVARGIARMMRDGISFEETGLPHVFKTVPERIKDAA</sequence>
<keyword evidence="3" id="KW-1185">Reference proteome</keyword>
<dbReference type="AlphaFoldDB" id="A0AA38S1S0"/>
<reference evidence="2" key="1">
    <citation type="submission" date="2022-07" db="EMBL/GenBank/DDBJ databases">
        <title>Fungi with potential for degradation of polypropylene.</title>
        <authorList>
            <person name="Gostincar C."/>
        </authorList>
    </citation>
    <scope>NUCLEOTIDE SEQUENCE</scope>
    <source>
        <strain evidence="2">EXF-13308</strain>
    </source>
</reference>
<organism evidence="2 3">
    <name type="scientific">Pleurostoma richardsiae</name>
    <dbReference type="NCBI Taxonomy" id="41990"/>
    <lineage>
        <taxon>Eukaryota</taxon>
        <taxon>Fungi</taxon>
        <taxon>Dikarya</taxon>
        <taxon>Ascomycota</taxon>
        <taxon>Pezizomycotina</taxon>
        <taxon>Sordariomycetes</taxon>
        <taxon>Sordariomycetidae</taxon>
        <taxon>Calosphaeriales</taxon>
        <taxon>Pleurostomataceae</taxon>
        <taxon>Pleurostoma</taxon>
    </lineage>
</organism>
<evidence type="ECO:0000259" key="1">
    <source>
        <dbReference type="Pfam" id="PF01266"/>
    </source>
</evidence>
<dbReference type="Gene3D" id="3.30.9.10">
    <property type="entry name" value="D-Amino Acid Oxidase, subunit A, domain 2"/>
    <property type="match status" value="1"/>
</dbReference>
<dbReference type="Gene3D" id="3.50.50.60">
    <property type="entry name" value="FAD/NAD(P)-binding domain"/>
    <property type="match status" value="1"/>
</dbReference>
<dbReference type="InterPro" id="IPR006076">
    <property type="entry name" value="FAD-dep_OxRdtase"/>
</dbReference>
<dbReference type="GO" id="GO:0005737">
    <property type="term" value="C:cytoplasm"/>
    <property type="evidence" value="ECO:0007669"/>
    <property type="project" value="TreeGrafter"/>
</dbReference>
<dbReference type="Pfam" id="PF01266">
    <property type="entry name" value="DAO"/>
    <property type="match status" value="1"/>
</dbReference>
<evidence type="ECO:0000313" key="2">
    <source>
        <dbReference type="EMBL" id="KAJ9145081.1"/>
    </source>
</evidence>
<dbReference type="InterPro" id="IPR036188">
    <property type="entry name" value="FAD/NAD-bd_sf"/>
</dbReference>
<dbReference type="EMBL" id="JANBVO010000015">
    <property type="protein sequence ID" value="KAJ9145081.1"/>
    <property type="molecule type" value="Genomic_DNA"/>
</dbReference>
<name>A0AA38S1S0_9PEZI</name>
<dbReference type="Proteomes" id="UP001174694">
    <property type="component" value="Unassembled WGS sequence"/>
</dbReference>
<dbReference type="PANTHER" id="PTHR13847:SF279">
    <property type="entry name" value="FAD DEPENDENT OXIDOREDUCTASE DOMAIN-CONTAINING PROTEIN-RELATED"/>
    <property type="match status" value="1"/>
</dbReference>
<dbReference type="SUPFAM" id="SSF51905">
    <property type="entry name" value="FAD/NAD(P)-binding domain"/>
    <property type="match status" value="1"/>
</dbReference>
<evidence type="ECO:0000313" key="3">
    <source>
        <dbReference type="Proteomes" id="UP001174694"/>
    </source>
</evidence>
<protein>
    <submittedName>
        <fullName evidence="2">FAD dependent oxidoreductase superfamily</fullName>
    </submittedName>
</protein>
<proteinExistence type="predicted"/>
<gene>
    <name evidence="2" type="ORF">NKR23_g5625</name>
</gene>
<feature type="domain" description="FAD dependent oxidoreductase" evidence="1">
    <location>
        <begin position="43"/>
        <end position="484"/>
    </location>
</feature>
<comment type="caution">
    <text evidence="2">The sequence shown here is derived from an EMBL/GenBank/DDBJ whole genome shotgun (WGS) entry which is preliminary data.</text>
</comment>
<dbReference type="PANTHER" id="PTHR13847">
    <property type="entry name" value="SARCOSINE DEHYDROGENASE-RELATED"/>
    <property type="match status" value="1"/>
</dbReference>
<accession>A0AA38S1S0</accession>